<dbReference type="EMBL" id="JAVREZ010000012">
    <property type="protein sequence ID" value="MDT0484462.1"/>
    <property type="molecule type" value="Genomic_DNA"/>
</dbReference>
<dbReference type="Proteomes" id="UP001183824">
    <property type="component" value="Unassembled WGS sequence"/>
</dbReference>
<gene>
    <name evidence="1" type="ORF">RNB18_30355</name>
</gene>
<comment type="caution">
    <text evidence="1">The sequence shown here is derived from an EMBL/GenBank/DDBJ whole genome shotgun (WGS) entry which is preliminary data.</text>
</comment>
<evidence type="ECO:0000313" key="2">
    <source>
        <dbReference type="Proteomes" id="UP001183824"/>
    </source>
</evidence>
<accession>A0ABU2VFX2</accession>
<reference evidence="2" key="1">
    <citation type="submission" date="2023-07" db="EMBL/GenBank/DDBJ databases">
        <title>30 novel species of actinomycetes from the DSMZ collection.</title>
        <authorList>
            <person name="Nouioui I."/>
        </authorList>
    </citation>
    <scope>NUCLEOTIDE SEQUENCE [LARGE SCALE GENOMIC DNA]</scope>
    <source>
        <strain evidence="2">DSM 41640</strain>
    </source>
</reference>
<protein>
    <submittedName>
        <fullName evidence="1">Uncharacterized protein</fullName>
    </submittedName>
</protein>
<dbReference type="RefSeq" id="WP_311717321.1">
    <property type="nucleotide sequence ID" value="NZ_JAVREZ010000012.1"/>
</dbReference>
<evidence type="ECO:0000313" key="1">
    <source>
        <dbReference type="EMBL" id="MDT0484462.1"/>
    </source>
</evidence>
<organism evidence="1 2">
    <name type="scientific">Streptomyces doebereineriae</name>
    <dbReference type="NCBI Taxonomy" id="3075528"/>
    <lineage>
        <taxon>Bacteria</taxon>
        <taxon>Bacillati</taxon>
        <taxon>Actinomycetota</taxon>
        <taxon>Actinomycetes</taxon>
        <taxon>Kitasatosporales</taxon>
        <taxon>Streptomycetaceae</taxon>
        <taxon>Streptomyces</taxon>
    </lineage>
</organism>
<name>A0ABU2VFX2_9ACTN</name>
<keyword evidence="2" id="KW-1185">Reference proteome</keyword>
<sequence>MRTAAEETEMHRLVPRLKAFTVKGSEVQPGDYLYQYAHQAPVRVGAMWCGRWPGSTSYDRNSVSFLEDDFPWSQGRISAHLEYTVQRSDVYIAGWSPEDCDKRRQELESLTA</sequence>
<proteinExistence type="predicted"/>